<protein>
    <recommendedName>
        <fullName evidence="3">F-box incomplete domain containing protein</fullName>
    </recommendedName>
</protein>
<dbReference type="InterPro" id="IPR036770">
    <property type="entry name" value="Ankyrin_rpt-contain_sf"/>
</dbReference>
<evidence type="ECO:0000256" key="1">
    <source>
        <dbReference type="SAM" id="Phobius"/>
    </source>
</evidence>
<keyword evidence="1" id="KW-0812">Transmembrane</keyword>
<dbReference type="Proteomes" id="UP000249758">
    <property type="component" value="Segment"/>
</dbReference>
<feature type="transmembrane region" description="Helical" evidence="1">
    <location>
        <begin position="299"/>
        <end position="318"/>
    </location>
</feature>
<dbReference type="Gene3D" id="1.25.40.20">
    <property type="entry name" value="Ankyrin repeat-containing domain"/>
    <property type="match status" value="1"/>
</dbReference>
<reference evidence="2" key="1">
    <citation type="journal article" date="2018" name="Nat. Commun.">
        <title>Diversity and evolution of the emerging Pandoraviridae family.</title>
        <authorList>
            <person name="Legendre M."/>
            <person name="Fabre E."/>
            <person name="Poirot O."/>
            <person name="Jeudy S."/>
            <person name="Lartigue A."/>
            <person name="Alempic J.M."/>
            <person name="Beucher L."/>
            <person name="Philippe N."/>
            <person name="Bertaux L."/>
            <person name="Christo-Foroux E."/>
            <person name="Labadie K."/>
            <person name="Coute Y."/>
            <person name="Abergel C."/>
            <person name="Claverie J.M."/>
        </authorList>
    </citation>
    <scope>NUCLEOTIDE SEQUENCE [LARGE SCALE GENOMIC DNA]</scope>
    <source>
        <strain evidence="2">Macleodensis</strain>
    </source>
</reference>
<dbReference type="PANTHER" id="PTHR46586:SF3">
    <property type="entry name" value="ANKYRIN REPEAT-CONTAINING PROTEIN"/>
    <property type="match status" value="1"/>
</dbReference>
<dbReference type="RefSeq" id="YP_009480726.1">
    <property type="nucleotide sequence ID" value="NC_037665.1"/>
</dbReference>
<dbReference type="EMBL" id="MG011691">
    <property type="protein sequence ID" value="AVK76730.1"/>
    <property type="molecule type" value="Genomic_DNA"/>
</dbReference>
<gene>
    <name evidence="2" type="ORF">pmac_cds_42</name>
</gene>
<name>A0A2U7UEI7_9VIRU</name>
<evidence type="ECO:0008006" key="3">
    <source>
        <dbReference type="Google" id="ProtNLM"/>
    </source>
</evidence>
<organism evidence="2">
    <name type="scientific">Pandoravirus macleodensis</name>
    <dbReference type="NCBI Taxonomy" id="2107707"/>
    <lineage>
        <taxon>Viruses</taxon>
        <taxon>Pandoravirus</taxon>
    </lineage>
</organism>
<evidence type="ECO:0000313" key="2">
    <source>
        <dbReference type="EMBL" id="AVK76730.1"/>
    </source>
</evidence>
<keyword evidence="1" id="KW-0472">Membrane</keyword>
<accession>A0A2U7UEI7</accession>
<dbReference type="PANTHER" id="PTHR46586">
    <property type="entry name" value="ANKYRIN REPEAT-CONTAINING PROTEIN"/>
    <property type="match status" value="1"/>
</dbReference>
<keyword evidence="1" id="KW-1133">Transmembrane helix</keyword>
<dbReference type="GeneID" id="36841185"/>
<dbReference type="KEGG" id="vg:36841185"/>
<proteinExistence type="predicted"/>
<sequence length="368" mass="41097">MRADATKGAMGIADMPDEIVFMILGCMMNLRDVIISCIALCRSPTALMLSRAMSRPIPFLERGAPIEFVRALARTHGSIVPASWLNAAVLGGRKDVIAWLHDVADIDRMHDVDIDTWPTLPQARRKQFRKQAWRLLKMAASRGHADALEWLLDFYDAPRFAAKPVIDHYTVGCLCEWAATSSSSAVVEIIDMLHCRLDGKEQCRCPQRVAHAAVRADRVDVIEWMYVKGCAARPDPTQSCQMRNMVHMAIDAKAHSVIRWLSDRTSRAPIIERLLCEILMPHTSQSRDEAIDMVKRSGLSWSCLVWFWPCLTDIAAAVHGNPHGHPFVRAVLFSLAYVLVSARIILVGLLLFSVPAVGVWIQNMVLGV</sequence>
<feature type="transmembrane region" description="Helical" evidence="1">
    <location>
        <begin position="330"/>
        <end position="361"/>
    </location>
</feature>
<dbReference type="InterPro" id="IPR052050">
    <property type="entry name" value="SecEffector_AnkRepeat"/>
</dbReference>